<accession>A0ABS5AGI3</accession>
<comment type="caution">
    <text evidence="1">The sequence shown here is derived from an EMBL/GenBank/DDBJ whole genome shotgun (WGS) entry which is preliminary data.</text>
</comment>
<protein>
    <submittedName>
        <fullName evidence="1">Uncharacterized protein</fullName>
    </submittedName>
</protein>
<dbReference type="EMBL" id="JAGIOO010000001">
    <property type="protein sequence ID" value="MBP2475382.1"/>
    <property type="molecule type" value="Genomic_DNA"/>
</dbReference>
<sequence length="109" mass="11685">MSSRRPSSVLPNALGRLAVALAPTVAGRLVRAELPRATDEQRAAAVAHVRGAVLGMPDLLRCGVGVAAVGYLVTRRVPWLRSRDLPVVTEFVRMVRGLGLAGAHEREIR</sequence>
<reference evidence="1 2" key="1">
    <citation type="submission" date="2021-03" db="EMBL/GenBank/DDBJ databases">
        <title>Sequencing the genomes of 1000 actinobacteria strains.</title>
        <authorList>
            <person name="Klenk H.-P."/>
        </authorList>
    </citation>
    <scope>NUCLEOTIDE SEQUENCE [LARGE SCALE GENOMIC DNA]</scope>
    <source>
        <strain evidence="1 2">DSM 44580</strain>
    </source>
</reference>
<evidence type="ECO:0000313" key="2">
    <source>
        <dbReference type="Proteomes" id="UP001519363"/>
    </source>
</evidence>
<dbReference type="RefSeq" id="WP_158103252.1">
    <property type="nucleotide sequence ID" value="NZ_JAGIOO010000001.1"/>
</dbReference>
<keyword evidence="2" id="KW-1185">Reference proteome</keyword>
<dbReference type="Proteomes" id="UP001519363">
    <property type="component" value="Unassembled WGS sequence"/>
</dbReference>
<proteinExistence type="predicted"/>
<organism evidence="1 2">
    <name type="scientific">Crossiella equi</name>
    <dbReference type="NCBI Taxonomy" id="130796"/>
    <lineage>
        <taxon>Bacteria</taxon>
        <taxon>Bacillati</taxon>
        <taxon>Actinomycetota</taxon>
        <taxon>Actinomycetes</taxon>
        <taxon>Pseudonocardiales</taxon>
        <taxon>Pseudonocardiaceae</taxon>
        <taxon>Crossiella</taxon>
    </lineage>
</organism>
<name>A0ABS5AGI3_9PSEU</name>
<gene>
    <name evidence="1" type="ORF">JOF53_004254</name>
</gene>
<evidence type="ECO:0000313" key="1">
    <source>
        <dbReference type="EMBL" id="MBP2475382.1"/>
    </source>
</evidence>